<feature type="repeat" description="WD" evidence="9">
    <location>
        <begin position="480"/>
        <end position="521"/>
    </location>
</feature>
<feature type="repeat" description="WD" evidence="9">
    <location>
        <begin position="653"/>
        <end position="694"/>
    </location>
</feature>
<dbReference type="InterPro" id="IPR011009">
    <property type="entry name" value="Kinase-like_dom_sf"/>
</dbReference>
<dbReference type="PRINTS" id="PR00320">
    <property type="entry name" value="GPROTEINBRPT"/>
</dbReference>
<keyword evidence="4" id="KW-0808">Transferase</keyword>
<reference evidence="12" key="1">
    <citation type="submission" date="2021-05" db="EMBL/GenBank/DDBJ databases">
        <title>Complete genome sequence of the cellulolytic planctomycete Telmatocola sphagniphila SP2T and characterization of the first cellulase from planctomycetes.</title>
        <authorList>
            <person name="Rakitin A.L."/>
            <person name="Beletsky A.V."/>
            <person name="Naumoff D.G."/>
            <person name="Kulichevskaya I.S."/>
            <person name="Mardanov A.V."/>
            <person name="Ravin N.V."/>
            <person name="Dedysh S.N."/>
        </authorList>
    </citation>
    <scope>NUCLEOTIDE SEQUENCE</scope>
    <source>
        <strain evidence="12">SP2T</strain>
    </source>
</reference>
<dbReference type="InterPro" id="IPR001680">
    <property type="entry name" value="WD40_rpt"/>
</dbReference>
<dbReference type="InterPro" id="IPR055442">
    <property type="entry name" value="Beta-prop_EML-like_2nd"/>
</dbReference>
<dbReference type="PROSITE" id="PS50082">
    <property type="entry name" value="WD_REPEATS_2"/>
    <property type="match status" value="6"/>
</dbReference>
<feature type="binding site" evidence="10">
    <location>
        <position position="161"/>
    </location>
    <ligand>
        <name>ATP</name>
        <dbReference type="ChEBI" id="CHEBI:30616"/>
    </ligand>
</feature>
<keyword evidence="2" id="KW-0723">Serine/threonine-protein kinase</keyword>
<dbReference type="SMART" id="SM00320">
    <property type="entry name" value="WD40"/>
    <property type="match status" value="7"/>
</dbReference>
<dbReference type="SMART" id="SM00220">
    <property type="entry name" value="S_TKc"/>
    <property type="match status" value="1"/>
</dbReference>
<accession>A0A8E6B475</accession>
<dbReference type="PROSITE" id="PS00108">
    <property type="entry name" value="PROTEIN_KINASE_ST"/>
    <property type="match status" value="1"/>
</dbReference>
<dbReference type="Proteomes" id="UP000676194">
    <property type="component" value="Chromosome"/>
</dbReference>
<dbReference type="SUPFAM" id="SSF56112">
    <property type="entry name" value="Protein kinase-like (PK-like)"/>
    <property type="match status" value="1"/>
</dbReference>
<dbReference type="PROSITE" id="PS50294">
    <property type="entry name" value="WD_REPEATS_REGION"/>
    <property type="match status" value="6"/>
</dbReference>
<evidence type="ECO:0000256" key="10">
    <source>
        <dbReference type="PROSITE-ProRule" id="PRU10141"/>
    </source>
</evidence>
<dbReference type="Gene3D" id="3.30.200.20">
    <property type="entry name" value="Phosphorylase Kinase, domain 1"/>
    <property type="match status" value="1"/>
</dbReference>
<proteinExistence type="predicted"/>
<evidence type="ECO:0000313" key="12">
    <source>
        <dbReference type="EMBL" id="QVL31411.1"/>
    </source>
</evidence>
<feature type="repeat" description="WD" evidence="9">
    <location>
        <begin position="737"/>
        <end position="772"/>
    </location>
</feature>
<dbReference type="SUPFAM" id="SSF50978">
    <property type="entry name" value="WD40 repeat-like"/>
    <property type="match status" value="1"/>
</dbReference>
<feature type="repeat" description="WD" evidence="9">
    <location>
        <begin position="523"/>
        <end position="564"/>
    </location>
</feature>
<evidence type="ECO:0000256" key="4">
    <source>
        <dbReference type="ARBA" id="ARBA00022679"/>
    </source>
</evidence>
<evidence type="ECO:0000259" key="11">
    <source>
        <dbReference type="PROSITE" id="PS50011"/>
    </source>
</evidence>
<dbReference type="PANTHER" id="PTHR19879:SF9">
    <property type="entry name" value="TRANSCRIPTION INITIATION FACTOR TFIID SUBUNIT 5"/>
    <property type="match status" value="1"/>
</dbReference>
<dbReference type="Pfam" id="PF23414">
    <property type="entry name" value="Beta-prop_EML_2"/>
    <property type="match status" value="1"/>
</dbReference>
<organism evidence="12 13">
    <name type="scientific">Telmatocola sphagniphila</name>
    <dbReference type="NCBI Taxonomy" id="1123043"/>
    <lineage>
        <taxon>Bacteria</taxon>
        <taxon>Pseudomonadati</taxon>
        <taxon>Planctomycetota</taxon>
        <taxon>Planctomycetia</taxon>
        <taxon>Gemmatales</taxon>
        <taxon>Gemmataceae</taxon>
    </lineage>
</organism>
<dbReference type="PROSITE" id="PS50011">
    <property type="entry name" value="PROTEIN_KINASE_DOM"/>
    <property type="match status" value="1"/>
</dbReference>
<dbReference type="PROSITE" id="PS00678">
    <property type="entry name" value="WD_REPEATS_1"/>
    <property type="match status" value="2"/>
</dbReference>
<dbReference type="InterPro" id="IPR015943">
    <property type="entry name" value="WD40/YVTN_repeat-like_dom_sf"/>
</dbReference>
<dbReference type="AlphaFoldDB" id="A0A8E6B475"/>
<dbReference type="Gene3D" id="1.10.510.10">
    <property type="entry name" value="Transferase(Phosphotransferase) domain 1"/>
    <property type="match status" value="1"/>
</dbReference>
<dbReference type="EC" id="2.7.11.1" evidence="1"/>
<dbReference type="RefSeq" id="WP_213495292.1">
    <property type="nucleotide sequence ID" value="NZ_CP074694.1"/>
</dbReference>
<dbReference type="Gene3D" id="2.130.10.10">
    <property type="entry name" value="YVTN repeat-like/Quinoprotein amine dehydrogenase"/>
    <property type="match status" value="3"/>
</dbReference>
<keyword evidence="13" id="KW-1185">Reference proteome</keyword>
<evidence type="ECO:0000256" key="2">
    <source>
        <dbReference type="ARBA" id="ARBA00022527"/>
    </source>
</evidence>
<evidence type="ECO:0000256" key="1">
    <source>
        <dbReference type="ARBA" id="ARBA00012513"/>
    </source>
</evidence>
<evidence type="ECO:0000313" key="13">
    <source>
        <dbReference type="Proteomes" id="UP000676194"/>
    </source>
</evidence>
<dbReference type="InterPro" id="IPR017441">
    <property type="entry name" value="Protein_kinase_ATP_BS"/>
</dbReference>
<evidence type="ECO:0000256" key="6">
    <source>
        <dbReference type="ARBA" id="ARBA00022741"/>
    </source>
</evidence>
<keyword evidence="3 9" id="KW-0853">WD repeat</keyword>
<feature type="repeat" description="WD" evidence="9">
    <location>
        <begin position="606"/>
        <end position="647"/>
    </location>
</feature>
<dbReference type="EMBL" id="CP074694">
    <property type="protein sequence ID" value="QVL31411.1"/>
    <property type="molecule type" value="Genomic_DNA"/>
</dbReference>
<dbReference type="CDD" id="cd00200">
    <property type="entry name" value="WD40"/>
    <property type="match status" value="1"/>
</dbReference>
<evidence type="ECO:0000256" key="8">
    <source>
        <dbReference type="ARBA" id="ARBA00022840"/>
    </source>
</evidence>
<gene>
    <name evidence="12" type="ORF">KIH39_21575</name>
</gene>
<keyword evidence="5" id="KW-0677">Repeat</keyword>
<dbReference type="InterPro" id="IPR008271">
    <property type="entry name" value="Ser/Thr_kinase_AS"/>
</dbReference>
<evidence type="ECO:0000256" key="7">
    <source>
        <dbReference type="ARBA" id="ARBA00022777"/>
    </source>
</evidence>
<dbReference type="FunFam" id="1.10.510.10:FF:000021">
    <property type="entry name" value="Serine/threonine protein kinase"/>
    <property type="match status" value="1"/>
</dbReference>
<evidence type="ECO:0000256" key="3">
    <source>
        <dbReference type="ARBA" id="ARBA00022574"/>
    </source>
</evidence>
<dbReference type="Pfam" id="PF00400">
    <property type="entry name" value="WD40"/>
    <property type="match status" value="2"/>
</dbReference>
<dbReference type="Pfam" id="PF00069">
    <property type="entry name" value="Pkinase"/>
    <property type="match status" value="1"/>
</dbReference>
<keyword evidence="7 12" id="KW-0418">Kinase</keyword>
<protein>
    <recommendedName>
        <fullName evidence="1">non-specific serine/threonine protein kinase</fullName>
        <ecNumber evidence="1">2.7.11.1</ecNumber>
    </recommendedName>
</protein>
<sequence length="772" mass="85442">MTTVTVTACPPPERLKALLDQQLTETETCEIVAHLDACENCSQKLEEIAGGGDKVRQLVKHCDKEKPDTTSAYWPALEQIEQEFKRSTSDRTALVRTKPGQEISPVDTRQEISFDFLDPPEQPDSLGTLDRFQILNVIGRGGMGVVFRALDACLERIVAIKMLDPQYAKNELAHDRFCREARSAAKIMHENVVTIHHVDENEKKELPYIVMQYVKGQSLQDRLDNKKAMELYDIVRIGKQIASGLAAAHSENLIHRDVKPANILIEERTNRVLLTDFGLARMSEDVKLTQTGFVAGTPLFMSPEQARGEAVDYRSDLFSLGSVLYAMCTGSPPFIGSTPFLVLRSVTELSPKPIQELNPTVPDWLAEVIERLLAKDPKSRYQSAAEVADILEQELVSIPRRSYKTSVRTRTPLLPKITRGVSGRRLSYIGLASLLLTAGLLTTEATRLTHFTVLGQRNLSSAKLGSGEVDDAPQKPKQLLPVKSGPVWGIAYSHDGKMLATGSEDGAIRFWNAKTGEANFTINNAHNGPIWALAFNNDGTEIYSCSDDGLLKLWRLSDQRYTKFMPVESGIRSIAVSKSGQYVATGARNGVVSIHDIRQGVTLASLASHDGPVMAMAFSPNDEILASGSIDKTVKLWQVNPKNTRNALVPKNILKHETSIYTLAFSPDGKLLATAGWDSEIRIWSMAKDNMIKQFEAHRSEIFGLKFNPLNSELISVGSDRMVKFWEAESGTLKHAFRAHDGPITNITFAPDGKTFATSSRDGTVQEWDTPR</sequence>
<dbReference type="InterPro" id="IPR020472">
    <property type="entry name" value="WD40_PAC1"/>
</dbReference>
<feature type="domain" description="Protein kinase" evidence="11">
    <location>
        <begin position="132"/>
        <end position="396"/>
    </location>
</feature>
<dbReference type="CDD" id="cd14014">
    <property type="entry name" value="STKc_PknB_like"/>
    <property type="match status" value="1"/>
</dbReference>
<dbReference type="GO" id="GO:0004674">
    <property type="term" value="F:protein serine/threonine kinase activity"/>
    <property type="evidence" value="ECO:0007669"/>
    <property type="project" value="UniProtKB-KW"/>
</dbReference>
<dbReference type="GO" id="GO:0005524">
    <property type="term" value="F:ATP binding"/>
    <property type="evidence" value="ECO:0007669"/>
    <property type="project" value="UniProtKB-UniRule"/>
</dbReference>
<keyword evidence="8 10" id="KW-0067">ATP-binding</keyword>
<dbReference type="PROSITE" id="PS00107">
    <property type="entry name" value="PROTEIN_KINASE_ATP"/>
    <property type="match status" value="1"/>
</dbReference>
<dbReference type="InterPro" id="IPR000719">
    <property type="entry name" value="Prot_kinase_dom"/>
</dbReference>
<dbReference type="KEGG" id="tsph:KIH39_21575"/>
<keyword evidence="6 10" id="KW-0547">Nucleotide-binding</keyword>
<evidence type="ECO:0000256" key="9">
    <source>
        <dbReference type="PROSITE-ProRule" id="PRU00221"/>
    </source>
</evidence>
<dbReference type="InterPro" id="IPR019775">
    <property type="entry name" value="WD40_repeat_CS"/>
</dbReference>
<feature type="repeat" description="WD" evidence="9">
    <location>
        <begin position="695"/>
        <end position="736"/>
    </location>
</feature>
<evidence type="ECO:0000256" key="5">
    <source>
        <dbReference type="ARBA" id="ARBA00022737"/>
    </source>
</evidence>
<dbReference type="PANTHER" id="PTHR19879">
    <property type="entry name" value="TRANSCRIPTION INITIATION FACTOR TFIID"/>
    <property type="match status" value="1"/>
</dbReference>
<name>A0A8E6B475_9BACT</name>
<dbReference type="InterPro" id="IPR036322">
    <property type="entry name" value="WD40_repeat_dom_sf"/>
</dbReference>